<dbReference type="PATRIC" id="fig|44252.3.peg.5129"/>
<feature type="domain" description="RNA polymerase sigma factor 70 region 4 type 2" evidence="1">
    <location>
        <begin position="11"/>
        <end position="62"/>
    </location>
</feature>
<evidence type="ECO:0000313" key="4">
    <source>
        <dbReference type="Proteomes" id="UP000029278"/>
    </source>
</evidence>
<evidence type="ECO:0000259" key="1">
    <source>
        <dbReference type="Pfam" id="PF08281"/>
    </source>
</evidence>
<gene>
    <name evidence="2" type="ORF">DJ90_2250</name>
    <name evidence="3" type="ORF">GNQ08_16610</name>
</gene>
<reference evidence="3 5" key="2">
    <citation type="submission" date="2019-11" db="EMBL/GenBank/DDBJ databases">
        <title>Draft genome sequences of five Paenibacillus species of dairy origin.</title>
        <authorList>
            <person name="Olajide A.M."/>
            <person name="Chen S."/>
            <person name="Lapointe G."/>
        </authorList>
    </citation>
    <scope>NUCLEOTIDE SEQUENCE [LARGE SCALE GENOMIC DNA]</scope>
    <source>
        <strain evidence="3 5">3CT49</strain>
    </source>
</reference>
<dbReference type="EMBL" id="WNZZ01000012">
    <property type="protein sequence ID" value="MUG24013.1"/>
    <property type="molecule type" value="Genomic_DNA"/>
</dbReference>
<dbReference type="GO" id="GO:0003677">
    <property type="term" value="F:DNA binding"/>
    <property type="evidence" value="ECO:0007669"/>
    <property type="project" value="InterPro"/>
</dbReference>
<dbReference type="GO" id="GO:0016987">
    <property type="term" value="F:sigma factor activity"/>
    <property type="evidence" value="ECO:0007669"/>
    <property type="project" value="InterPro"/>
</dbReference>
<dbReference type="InterPro" id="IPR036388">
    <property type="entry name" value="WH-like_DNA-bd_sf"/>
</dbReference>
<keyword evidence="4" id="KW-1185">Reference proteome</keyword>
<reference evidence="2 4" key="1">
    <citation type="submission" date="2014-04" db="EMBL/GenBank/DDBJ databases">
        <authorList>
            <person name="Bishop-Lilly K.A."/>
            <person name="Broomall S.M."/>
            <person name="Chain P.S."/>
            <person name="Chertkov O."/>
            <person name="Coyne S.R."/>
            <person name="Daligault H.E."/>
            <person name="Davenport K.W."/>
            <person name="Erkkila T."/>
            <person name="Frey K.G."/>
            <person name="Gibbons H.S."/>
            <person name="Gu W."/>
            <person name="Jaissle J."/>
            <person name="Johnson S.L."/>
            <person name="Koroleva G.I."/>
            <person name="Ladner J.T."/>
            <person name="Lo C.-C."/>
            <person name="Minogue T.D."/>
            <person name="Munk C."/>
            <person name="Palacios G.F."/>
            <person name="Redden C.L."/>
            <person name="Rosenzweig C.N."/>
            <person name="Scholz M.B."/>
            <person name="Teshima H."/>
            <person name="Xu Y."/>
        </authorList>
    </citation>
    <scope>NUCLEOTIDE SEQUENCE [LARGE SCALE GENOMIC DNA]</scope>
    <source>
        <strain evidence="2 4">8244</strain>
    </source>
</reference>
<proteinExistence type="predicted"/>
<dbReference type="Pfam" id="PF08281">
    <property type="entry name" value="Sigma70_r4_2"/>
    <property type="match status" value="1"/>
</dbReference>
<evidence type="ECO:0000313" key="2">
    <source>
        <dbReference type="EMBL" id="KFM95820.1"/>
    </source>
</evidence>
<evidence type="ECO:0000313" key="5">
    <source>
        <dbReference type="Proteomes" id="UP000442469"/>
    </source>
</evidence>
<accession>A0A090YUN8</accession>
<dbReference type="InterPro" id="IPR013249">
    <property type="entry name" value="RNA_pol_sigma70_r4_t2"/>
</dbReference>
<dbReference type="AlphaFoldDB" id="A0A090YUN8"/>
<dbReference type="InterPro" id="IPR013324">
    <property type="entry name" value="RNA_pol_sigma_r3/r4-like"/>
</dbReference>
<sequence>MFNLRRLSSTCFASTIPRLPDIYREALELSELQGMSQKQLSSHLGISYSAAKSRVQRGREMLKMMLTGCCHIESDAYGNITDFYIKLAEPPVYQRKRRKA</sequence>
<dbReference type="HOGENOM" id="CLU_2408353_0_0_9"/>
<dbReference type="OrthoDB" id="9784984at2"/>
<dbReference type="CDD" id="cd06171">
    <property type="entry name" value="Sigma70_r4"/>
    <property type="match status" value="1"/>
</dbReference>
<dbReference type="GO" id="GO:0006352">
    <property type="term" value="P:DNA-templated transcription initiation"/>
    <property type="evidence" value="ECO:0007669"/>
    <property type="project" value="InterPro"/>
</dbReference>
<dbReference type="Proteomes" id="UP000442469">
    <property type="component" value="Unassembled WGS sequence"/>
</dbReference>
<organism evidence="2 4">
    <name type="scientific">Paenibacillus macerans</name>
    <name type="common">Bacillus macerans</name>
    <dbReference type="NCBI Taxonomy" id="44252"/>
    <lineage>
        <taxon>Bacteria</taxon>
        <taxon>Bacillati</taxon>
        <taxon>Bacillota</taxon>
        <taxon>Bacilli</taxon>
        <taxon>Bacillales</taxon>
        <taxon>Paenibacillaceae</taxon>
        <taxon>Paenibacillus</taxon>
    </lineage>
</organism>
<dbReference type="Proteomes" id="UP000029278">
    <property type="component" value="Unassembled WGS sequence"/>
</dbReference>
<dbReference type="STRING" id="44252.DJ90_2250"/>
<dbReference type="Gene3D" id="1.10.10.10">
    <property type="entry name" value="Winged helix-like DNA-binding domain superfamily/Winged helix DNA-binding domain"/>
    <property type="match status" value="1"/>
</dbReference>
<dbReference type="SUPFAM" id="SSF88659">
    <property type="entry name" value="Sigma3 and sigma4 domains of RNA polymerase sigma factors"/>
    <property type="match status" value="1"/>
</dbReference>
<protein>
    <submittedName>
        <fullName evidence="2">Sigma-70, region 4 family protein</fullName>
    </submittedName>
</protein>
<dbReference type="EMBL" id="JMQA01000041">
    <property type="protein sequence ID" value="KFM95820.1"/>
    <property type="molecule type" value="Genomic_DNA"/>
</dbReference>
<comment type="caution">
    <text evidence="2">The sequence shown here is derived from an EMBL/GenBank/DDBJ whole genome shotgun (WGS) entry which is preliminary data.</text>
</comment>
<name>A0A090YUN8_PAEMA</name>
<evidence type="ECO:0000313" key="3">
    <source>
        <dbReference type="EMBL" id="MUG24013.1"/>
    </source>
</evidence>